<dbReference type="Proteomes" id="UP001597118">
    <property type="component" value="Unassembled WGS sequence"/>
</dbReference>
<accession>A0ABW4ID37</accession>
<dbReference type="PANTHER" id="PTHR30619">
    <property type="entry name" value="DNA INTERNALIZATION/COMPETENCE PROTEIN COMEC/REC2"/>
    <property type="match status" value="1"/>
</dbReference>
<feature type="transmembrane region" description="Helical" evidence="6">
    <location>
        <begin position="292"/>
        <end position="308"/>
    </location>
</feature>
<comment type="subcellular location">
    <subcellularLocation>
        <location evidence="1">Cell membrane</location>
        <topology evidence="1">Multi-pass membrane protein</topology>
    </subcellularLocation>
</comment>
<dbReference type="NCBIfam" id="TIGR00360">
    <property type="entry name" value="ComEC_N-term"/>
    <property type="match status" value="1"/>
</dbReference>
<feature type="transmembrane region" description="Helical" evidence="6">
    <location>
        <begin position="484"/>
        <end position="502"/>
    </location>
</feature>
<dbReference type="RefSeq" id="WP_379663034.1">
    <property type="nucleotide sequence ID" value="NZ_JBHUDG010000019.1"/>
</dbReference>
<proteinExistence type="predicted"/>
<comment type="caution">
    <text evidence="9">The sequence shown here is derived from an EMBL/GenBank/DDBJ whole genome shotgun (WGS) entry which is preliminary data.</text>
</comment>
<keyword evidence="2" id="KW-1003">Cell membrane</keyword>
<dbReference type="InterPro" id="IPR025405">
    <property type="entry name" value="DUF4131"/>
</dbReference>
<feature type="domain" description="DUF4131" evidence="8">
    <location>
        <begin position="31"/>
        <end position="196"/>
    </location>
</feature>
<feature type="transmembrane region" description="Helical" evidence="6">
    <location>
        <begin position="509"/>
        <end position="528"/>
    </location>
</feature>
<evidence type="ECO:0000256" key="2">
    <source>
        <dbReference type="ARBA" id="ARBA00022475"/>
    </source>
</evidence>
<reference evidence="10" key="1">
    <citation type="journal article" date="2019" name="Int. J. Syst. Evol. Microbiol.">
        <title>The Global Catalogue of Microorganisms (GCM) 10K type strain sequencing project: providing services to taxonomists for standard genome sequencing and annotation.</title>
        <authorList>
            <consortium name="The Broad Institute Genomics Platform"/>
            <consortium name="The Broad Institute Genome Sequencing Center for Infectious Disease"/>
            <person name="Wu L."/>
            <person name="Ma J."/>
        </authorList>
    </citation>
    <scope>NUCLEOTIDE SEQUENCE [LARGE SCALE GENOMIC DNA]</scope>
    <source>
        <strain evidence="10">CCUG 53762</strain>
    </source>
</reference>
<keyword evidence="5 6" id="KW-0472">Membrane</keyword>
<gene>
    <name evidence="9" type="ORF">ACFSAH_12255</name>
</gene>
<feature type="domain" description="ComEC/Rec2-related protein" evidence="7">
    <location>
        <begin position="238"/>
        <end position="505"/>
    </location>
</feature>
<dbReference type="EMBL" id="JBHUDG010000019">
    <property type="protein sequence ID" value="MFD1630656.1"/>
    <property type="molecule type" value="Genomic_DNA"/>
</dbReference>
<keyword evidence="4 6" id="KW-1133">Transmembrane helix</keyword>
<keyword evidence="10" id="KW-1185">Reference proteome</keyword>
<feature type="transmembrane region" description="Helical" evidence="6">
    <location>
        <begin position="354"/>
        <end position="375"/>
    </location>
</feature>
<feature type="transmembrane region" description="Helical" evidence="6">
    <location>
        <begin position="391"/>
        <end position="414"/>
    </location>
</feature>
<dbReference type="Pfam" id="PF13567">
    <property type="entry name" value="DUF4131"/>
    <property type="match status" value="1"/>
</dbReference>
<evidence type="ECO:0000313" key="10">
    <source>
        <dbReference type="Proteomes" id="UP001597118"/>
    </source>
</evidence>
<dbReference type="PANTHER" id="PTHR30619:SF1">
    <property type="entry name" value="RECOMBINATION PROTEIN 2"/>
    <property type="match status" value="1"/>
</dbReference>
<dbReference type="InterPro" id="IPR052159">
    <property type="entry name" value="Competence_DNA_uptake"/>
</dbReference>
<evidence type="ECO:0000256" key="1">
    <source>
        <dbReference type="ARBA" id="ARBA00004651"/>
    </source>
</evidence>
<name>A0ABW4ID37_9SPHI</name>
<feature type="transmembrane region" description="Helical" evidence="6">
    <location>
        <begin position="60"/>
        <end position="77"/>
    </location>
</feature>
<evidence type="ECO:0000256" key="4">
    <source>
        <dbReference type="ARBA" id="ARBA00022989"/>
    </source>
</evidence>
<dbReference type="InterPro" id="IPR004477">
    <property type="entry name" value="ComEC_N"/>
</dbReference>
<protein>
    <submittedName>
        <fullName evidence="9">ComEC/Rec2 family competence protein</fullName>
    </submittedName>
</protein>
<feature type="transmembrane region" description="Helical" evidence="6">
    <location>
        <begin position="29"/>
        <end position="48"/>
    </location>
</feature>
<keyword evidence="3 6" id="KW-0812">Transmembrane</keyword>
<evidence type="ECO:0000259" key="7">
    <source>
        <dbReference type="Pfam" id="PF03772"/>
    </source>
</evidence>
<evidence type="ECO:0000256" key="6">
    <source>
        <dbReference type="SAM" id="Phobius"/>
    </source>
</evidence>
<evidence type="ECO:0000256" key="3">
    <source>
        <dbReference type="ARBA" id="ARBA00022692"/>
    </source>
</evidence>
<evidence type="ECO:0000313" key="9">
    <source>
        <dbReference type="EMBL" id="MFD1630656.1"/>
    </source>
</evidence>
<feature type="transmembrane region" description="Helical" evidence="6">
    <location>
        <begin position="426"/>
        <end position="448"/>
    </location>
</feature>
<evidence type="ECO:0000259" key="8">
    <source>
        <dbReference type="Pfam" id="PF13567"/>
    </source>
</evidence>
<organism evidence="9 10">
    <name type="scientific">Pseudopedobacter beijingensis</name>
    <dbReference type="NCBI Taxonomy" id="1207056"/>
    <lineage>
        <taxon>Bacteria</taxon>
        <taxon>Pseudomonadati</taxon>
        <taxon>Bacteroidota</taxon>
        <taxon>Sphingobacteriia</taxon>
        <taxon>Sphingobacteriales</taxon>
        <taxon>Sphingobacteriaceae</taxon>
        <taxon>Pseudopedobacter</taxon>
    </lineage>
</organism>
<dbReference type="Pfam" id="PF03772">
    <property type="entry name" value="Competence"/>
    <property type="match status" value="1"/>
</dbReference>
<sequence length="693" mass="80330">MVKQEIPFFRQVFFFIAGIETAIRYQLPIYPAYLSWSISLILLILFIIISKQKKRYHHNWIPGILISILFFISGLTICLKHQEINYNTHFSKKAPKYLTVTVQDNPRTKGDIARFPVRIKHIIDTNNLQLPAKGNLLLAVKFDTLKKLNIKYGDQLLIRAKFSETEAPYNPAEFNYKKHLSFKRIYHQSFINTDEIISLNTNKGNPIIAFSLNFREKLVHQFKKHLENKNSQSVASTLILGDRSELDEEILTAYQKTGTLHILSVSGMHVAIVVLLLNFLFKPLEKNKLGRAVRLISMLILIWFYSLLTGLDPSILRAAVMLSFVLIARFIAVKTNTYNIIAATALFILMIDPFNIRNIGFQLSFLAVLGLIYYYPKLYHLLYFKNRFLDLVWQCAAVSIAAQITTTPLSLLYFHQFPVYFVVSNLFMALPSSVIMYLGFLFLFTGALPQLQTGIGWLLNHFIDWSNKGLIFIEKMPFSVIEKIWVTSYEALLLYLLLLSLIPKWKSKIIGMYLFTFLSILLTLSFSYRQIAFVKQQHTIFFSLRKNTAIAHIKGKSALLITDLDSTELTFKFSVKPYLDSCNIQKVIKINPHTYENENTYILDKQKLKIINHKSNHFHTDSSNWILLSGNKVYDLNKALKKSYTDLIIIDGRNKDYIVNKLQNQIKQTHLQYYNLKRNNALELKSYPDKTSF</sequence>
<feature type="transmembrane region" description="Helical" evidence="6">
    <location>
        <begin position="314"/>
        <end position="333"/>
    </location>
</feature>
<evidence type="ECO:0000256" key="5">
    <source>
        <dbReference type="ARBA" id="ARBA00023136"/>
    </source>
</evidence>
<feature type="transmembrane region" description="Helical" evidence="6">
    <location>
        <begin position="260"/>
        <end position="280"/>
    </location>
</feature>